<accession>A0A3N4I3X4</accession>
<name>A0A3N4I3X4_ASCIM</name>
<proteinExistence type="predicted"/>
<dbReference type="AlphaFoldDB" id="A0A3N4I3X4"/>
<feature type="compositionally biased region" description="Low complexity" evidence="1">
    <location>
        <begin position="86"/>
        <end position="111"/>
    </location>
</feature>
<protein>
    <submittedName>
        <fullName evidence="2">Uncharacterized protein</fullName>
    </submittedName>
</protein>
<feature type="region of interest" description="Disordered" evidence="1">
    <location>
        <begin position="85"/>
        <end position="162"/>
    </location>
</feature>
<feature type="compositionally biased region" description="Polar residues" evidence="1">
    <location>
        <begin position="112"/>
        <end position="142"/>
    </location>
</feature>
<feature type="compositionally biased region" description="Acidic residues" evidence="1">
    <location>
        <begin position="219"/>
        <end position="232"/>
    </location>
</feature>
<keyword evidence="3" id="KW-1185">Reference proteome</keyword>
<feature type="region of interest" description="Disordered" evidence="1">
    <location>
        <begin position="219"/>
        <end position="240"/>
    </location>
</feature>
<evidence type="ECO:0000313" key="2">
    <source>
        <dbReference type="EMBL" id="RPA80719.1"/>
    </source>
</evidence>
<dbReference type="EMBL" id="ML119685">
    <property type="protein sequence ID" value="RPA80719.1"/>
    <property type="molecule type" value="Genomic_DNA"/>
</dbReference>
<evidence type="ECO:0000256" key="1">
    <source>
        <dbReference type="SAM" id="MobiDB-lite"/>
    </source>
</evidence>
<gene>
    <name evidence="2" type="ORF">BJ508DRAFT_307161</name>
</gene>
<sequence>MSGPPGSQVVKTCGVYESVQDANNVAKFLLTKFYTGAIDPGFLERWSDPEYGEITYDEAQCLTMNGFPEEAKRHLLRRPIRQLPVPQSANQAPPQPSAAPATTLAQPPAQNHTEQPASINPTPGVPSNTANANKRTIDQVTDPTEVPPAKRPTTTPSSEAPTFKKITIYELITNTTVETGRNCYNEPEENVESESIYFLQKANAIRALHNCVKHGEAYWEDDSDSENGEPDENERLSGYGVRYDKDGLPSHEGEPDMDGEIVDRTVKKKEVEVLFRKRGNKEFKAEVVEKLAVEDWDGTKPQYEFLLGTSAIEVVGGSVECPVVID</sequence>
<reference evidence="2 3" key="1">
    <citation type="journal article" date="2018" name="Nat. Ecol. Evol.">
        <title>Pezizomycetes genomes reveal the molecular basis of ectomycorrhizal truffle lifestyle.</title>
        <authorList>
            <person name="Murat C."/>
            <person name="Payen T."/>
            <person name="Noel B."/>
            <person name="Kuo A."/>
            <person name="Morin E."/>
            <person name="Chen J."/>
            <person name="Kohler A."/>
            <person name="Krizsan K."/>
            <person name="Balestrini R."/>
            <person name="Da Silva C."/>
            <person name="Montanini B."/>
            <person name="Hainaut M."/>
            <person name="Levati E."/>
            <person name="Barry K.W."/>
            <person name="Belfiori B."/>
            <person name="Cichocki N."/>
            <person name="Clum A."/>
            <person name="Dockter R.B."/>
            <person name="Fauchery L."/>
            <person name="Guy J."/>
            <person name="Iotti M."/>
            <person name="Le Tacon F."/>
            <person name="Lindquist E.A."/>
            <person name="Lipzen A."/>
            <person name="Malagnac F."/>
            <person name="Mello A."/>
            <person name="Molinier V."/>
            <person name="Miyauchi S."/>
            <person name="Poulain J."/>
            <person name="Riccioni C."/>
            <person name="Rubini A."/>
            <person name="Sitrit Y."/>
            <person name="Splivallo R."/>
            <person name="Traeger S."/>
            <person name="Wang M."/>
            <person name="Zifcakova L."/>
            <person name="Wipf D."/>
            <person name="Zambonelli A."/>
            <person name="Paolocci F."/>
            <person name="Nowrousian M."/>
            <person name="Ottonello S."/>
            <person name="Baldrian P."/>
            <person name="Spatafora J.W."/>
            <person name="Henrissat B."/>
            <person name="Nagy L.G."/>
            <person name="Aury J.M."/>
            <person name="Wincker P."/>
            <person name="Grigoriev I.V."/>
            <person name="Bonfante P."/>
            <person name="Martin F.M."/>
        </authorList>
    </citation>
    <scope>NUCLEOTIDE SEQUENCE [LARGE SCALE GENOMIC DNA]</scope>
    <source>
        <strain evidence="2 3">RN42</strain>
    </source>
</reference>
<organism evidence="2 3">
    <name type="scientific">Ascobolus immersus RN42</name>
    <dbReference type="NCBI Taxonomy" id="1160509"/>
    <lineage>
        <taxon>Eukaryota</taxon>
        <taxon>Fungi</taxon>
        <taxon>Dikarya</taxon>
        <taxon>Ascomycota</taxon>
        <taxon>Pezizomycotina</taxon>
        <taxon>Pezizomycetes</taxon>
        <taxon>Pezizales</taxon>
        <taxon>Ascobolaceae</taxon>
        <taxon>Ascobolus</taxon>
    </lineage>
</organism>
<dbReference type="Proteomes" id="UP000275078">
    <property type="component" value="Unassembled WGS sequence"/>
</dbReference>
<evidence type="ECO:0000313" key="3">
    <source>
        <dbReference type="Proteomes" id="UP000275078"/>
    </source>
</evidence>